<name>A0A0F9SFZ6_9ZZZZ</name>
<accession>A0A0F9SFZ6</accession>
<dbReference type="AlphaFoldDB" id="A0A0F9SFZ6"/>
<dbReference type="EMBL" id="LAZR01000513">
    <property type="protein sequence ID" value="KKN65974.1"/>
    <property type="molecule type" value="Genomic_DNA"/>
</dbReference>
<reference evidence="1" key="1">
    <citation type="journal article" date="2015" name="Nature">
        <title>Complex archaea that bridge the gap between prokaryotes and eukaryotes.</title>
        <authorList>
            <person name="Spang A."/>
            <person name="Saw J.H."/>
            <person name="Jorgensen S.L."/>
            <person name="Zaremba-Niedzwiedzka K."/>
            <person name="Martijn J."/>
            <person name="Lind A.E."/>
            <person name="van Eijk R."/>
            <person name="Schleper C."/>
            <person name="Guy L."/>
            <person name="Ettema T.J."/>
        </authorList>
    </citation>
    <scope>NUCLEOTIDE SEQUENCE</scope>
</reference>
<protein>
    <submittedName>
        <fullName evidence="1">Uncharacterized protein</fullName>
    </submittedName>
</protein>
<evidence type="ECO:0000313" key="1">
    <source>
        <dbReference type="EMBL" id="KKN65974.1"/>
    </source>
</evidence>
<sequence length="79" mass="9440">MKTIKQLEEEEKKMRKVTNYNKPLHSFTYNELHQRILGSLEQTNEIIKMIEEWHSEYGYGEVDKVDINELLTKLRGDGK</sequence>
<organism evidence="1">
    <name type="scientific">marine sediment metagenome</name>
    <dbReference type="NCBI Taxonomy" id="412755"/>
    <lineage>
        <taxon>unclassified sequences</taxon>
        <taxon>metagenomes</taxon>
        <taxon>ecological metagenomes</taxon>
    </lineage>
</organism>
<proteinExistence type="predicted"/>
<comment type="caution">
    <text evidence="1">The sequence shown here is derived from an EMBL/GenBank/DDBJ whole genome shotgun (WGS) entry which is preliminary data.</text>
</comment>
<gene>
    <name evidence="1" type="ORF">LCGC14_0476770</name>
</gene>